<evidence type="ECO:0000256" key="1">
    <source>
        <dbReference type="ARBA" id="ARBA00023125"/>
    </source>
</evidence>
<gene>
    <name evidence="3" type="primary">cadR</name>
    <name evidence="3" type="ORF">NNL22_18065</name>
</gene>
<accession>A0A9E8KP00</accession>
<dbReference type="AlphaFoldDB" id="A0A9E8KP00"/>
<dbReference type="Gene3D" id="1.10.1660.10">
    <property type="match status" value="1"/>
</dbReference>
<dbReference type="PROSITE" id="PS50937">
    <property type="entry name" value="HTH_MERR_2"/>
    <property type="match status" value="1"/>
</dbReference>
<sequence>MRISQLANAAHCDLETVRYYEKIKLMPEPARSDSGYRIYNHDHLERLNFIRHCRSLDMPLREITSLLHFRDNPTLKCDQVNQLIDEQLVSVAKKIKMLKGLKEQLNLLRSRCDNDHTAGDCGILKGLDSDAVIGKCPCHHELKK</sequence>
<reference evidence="3" key="1">
    <citation type="submission" date="2022-07" db="EMBL/GenBank/DDBJ databases">
        <title>Alkalimarinus sp. nov., isolated from gut of a Alitta virens.</title>
        <authorList>
            <person name="Yang A.I."/>
            <person name="Shin N.-R."/>
        </authorList>
    </citation>
    <scope>NUCLEOTIDE SEQUENCE</scope>
    <source>
        <strain evidence="3">FA028</strain>
    </source>
</reference>
<dbReference type="GO" id="GO:0045893">
    <property type="term" value="P:positive regulation of DNA-templated transcription"/>
    <property type="evidence" value="ECO:0007669"/>
    <property type="project" value="InterPro"/>
</dbReference>
<evidence type="ECO:0000313" key="4">
    <source>
        <dbReference type="Proteomes" id="UP001164472"/>
    </source>
</evidence>
<dbReference type="InterPro" id="IPR011791">
    <property type="entry name" value="CadR-PbrR"/>
</dbReference>
<name>A0A9E8KP00_9ALTE</name>
<dbReference type="InterPro" id="IPR047057">
    <property type="entry name" value="MerR_fam"/>
</dbReference>
<dbReference type="GO" id="GO:0003677">
    <property type="term" value="F:DNA binding"/>
    <property type="evidence" value="ECO:0007669"/>
    <property type="project" value="UniProtKB-KW"/>
</dbReference>
<dbReference type="PANTHER" id="PTHR30204">
    <property type="entry name" value="REDOX-CYCLING DRUG-SENSING TRANSCRIPTIONAL ACTIVATOR SOXR"/>
    <property type="match status" value="1"/>
</dbReference>
<dbReference type="InterPro" id="IPR000551">
    <property type="entry name" value="MerR-type_HTH_dom"/>
</dbReference>
<evidence type="ECO:0000259" key="2">
    <source>
        <dbReference type="PROSITE" id="PS50937"/>
    </source>
</evidence>
<dbReference type="KEGG" id="asem:NNL22_18065"/>
<dbReference type="InterPro" id="IPR009061">
    <property type="entry name" value="DNA-bd_dom_put_sf"/>
</dbReference>
<protein>
    <submittedName>
        <fullName evidence="3">Cd(II)/Pb(II)-responsive transcriptional regulator</fullName>
    </submittedName>
</protein>
<dbReference type="EMBL" id="CP101527">
    <property type="protein sequence ID" value="UZW74903.1"/>
    <property type="molecule type" value="Genomic_DNA"/>
</dbReference>
<dbReference type="NCBIfam" id="TIGR02047">
    <property type="entry name" value="CadR-PbrR"/>
    <property type="match status" value="1"/>
</dbReference>
<organism evidence="3 4">
    <name type="scientific">Alkalimarinus sediminis</name>
    <dbReference type="NCBI Taxonomy" id="1632866"/>
    <lineage>
        <taxon>Bacteria</taxon>
        <taxon>Pseudomonadati</taxon>
        <taxon>Pseudomonadota</taxon>
        <taxon>Gammaproteobacteria</taxon>
        <taxon>Alteromonadales</taxon>
        <taxon>Alteromonadaceae</taxon>
        <taxon>Alkalimarinus</taxon>
    </lineage>
</organism>
<dbReference type="SMART" id="SM00422">
    <property type="entry name" value="HTH_MERR"/>
    <property type="match status" value="1"/>
</dbReference>
<evidence type="ECO:0000313" key="3">
    <source>
        <dbReference type="EMBL" id="UZW74903.1"/>
    </source>
</evidence>
<keyword evidence="1" id="KW-0238">DNA-binding</keyword>
<proteinExistence type="predicted"/>
<dbReference type="GO" id="GO:0046872">
    <property type="term" value="F:metal ion binding"/>
    <property type="evidence" value="ECO:0007669"/>
    <property type="project" value="InterPro"/>
</dbReference>
<dbReference type="CDD" id="cd04784">
    <property type="entry name" value="HTH_CadR-PbrR"/>
    <property type="match status" value="1"/>
</dbReference>
<dbReference type="SUPFAM" id="SSF46955">
    <property type="entry name" value="Putative DNA-binding domain"/>
    <property type="match status" value="1"/>
</dbReference>
<dbReference type="PANTHER" id="PTHR30204:SF92">
    <property type="entry name" value="HTH-TYPE TRANSCRIPTIONAL REGULATOR ZNTR"/>
    <property type="match status" value="1"/>
</dbReference>
<dbReference type="PRINTS" id="PR00040">
    <property type="entry name" value="HTHMERR"/>
</dbReference>
<dbReference type="RefSeq" id="WP_251810330.1">
    <property type="nucleotide sequence ID" value="NZ_CP101527.1"/>
</dbReference>
<dbReference type="Pfam" id="PF13411">
    <property type="entry name" value="MerR_1"/>
    <property type="match status" value="1"/>
</dbReference>
<dbReference type="GO" id="GO:0003700">
    <property type="term" value="F:DNA-binding transcription factor activity"/>
    <property type="evidence" value="ECO:0007669"/>
    <property type="project" value="InterPro"/>
</dbReference>
<dbReference type="Proteomes" id="UP001164472">
    <property type="component" value="Chromosome"/>
</dbReference>
<keyword evidence="4" id="KW-1185">Reference proteome</keyword>
<feature type="domain" description="HTH merR-type" evidence="2">
    <location>
        <begin position="1"/>
        <end position="69"/>
    </location>
</feature>